<name>A0ABT2YRI3_9GAMM</name>
<accession>A0ABT2YRI3</accession>
<proteinExistence type="predicted"/>
<evidence type="ECO:0000313" key="2">
    <source>
        <dbReference type="Proteomes" id="UP001209713"/>
    </source>
</evidence>
<organism evidence="1 2">
    <name type="scientific">Marinomonas sargassi</name>
    <dbReference type="NCBI Taxonomy" id="2984494"/>
    <lineage>
        <taxon>Bacteria</taxon>
        <taxon>Pseudomonadati</taxon>
        <taxon>Pseudomonadota</taxon>
        <taxon>Gammaproteobacteria</taxon>
        <taxon>Oceanospirillales</taxon>
        <taxon>Oceanospirillaceae</taxon>
        <taxon>Marinomonas</taxon>
    </lineage>
</organism>
<reference evidence="1 2" key="1">
    <citation type="submission" date="2022-10" db="EMBL/GenBank/DDBJ databases">
        <title>Marinomonas transparenta sp. nov. and Marinomonas sargassi sp. nov., isolated from marine alga (Sargassum natans (L.) Gaillon).</title>
        <authorList>
            <person name="Wang Y."/>
        </authorList>
    </citation>
    <scope>NUCLEOTIDE SEQUENCE [LARGE SCALE GENOMIC DNA]</scope>
    <source>
        <strain evidence="1 2">C2222</strain>
    </source>
</reference>
<sequence>MEKKIELRLGEQVMPEAPVVELSNGELCIPQHYLTYHHTLESVEALICSIDYDPRYLIFAAQDDSCIYIQVGVVGHDNYKKSDMNNDSKLLFGRKWRVEPELPTSEIIQTVFLAIKKAREHEVRELFKLNIQDSITTPFNTHIDLPLMAEFYTLNRERNEHKKASSYWNLTALERVEEILSCISYDDCQFKLIHLEQRANGLWLIDLEIHNEQGSHLSEAVGRTLYLQVNDLSLNLICREIMQELIRISDAHVDAHFSYKGFHRFDPSIEITEVAHLSQQTRKVELAEDFERELIKNNYLTDQMRIPPLKQGPLTEKYREVIERFGLYRYEQ</sequence>
<protein>
    <submittedName>
        <fullName evidence="1">Uncharacterized protein</fullName>
    </submittedName>
</protein>
<dbReference type="RefSeq" id="WP_263529887.1">
    <property type="nucleotide sequence ID" value="NZ_JAOVZB010000002.1"/>
</dbReference>
<evidence type="ECO:0000313" key="1">
    <source>
        <dbReference type="EMBL" id="MCV2402507.1"/>
    </source>
</evidence>
<comment type="caution">
    <text evidence="1">The sequence shown here is derived from an EMBL/GenBank/DDBJ whole genome shotgun (WGS) entry which is preliminary data.</text>
</comment>
<dbReference type="Proteomes" id="UP001209713">
    <property type="component" value="Unassembled WGS sequence"/>
</dbReference>
<keyword evidence="2" id="KW-1185">Reference proteome</keyword>
<gene>
    <name evidence="1" type="ORF">OFY17_06330</name>
</gene>
<dbReference type="EMBL" id="JAOVZB010000002">
    <property type="protein sequence ID" value="MCV2402507.1"/>
    <property type="molecule type" value="Genomic_DNA"/>
</dbReference>